<keyword evidence="4" id="KW-1185">Reference proteome</keyword>
<dbReference type="Gene3D" id="1.10.472.10">
    <property type="entry name" value="Cyclin-like"/>
    <property type="match status" value="1"/>
</dbReference>
<dbReference type="AlphaFoldDB" id="A0AAN6GYV3"/>
<dbReference type="EMBL" id="JAPDMZ010000001">
    <property type="protein sequence ID" value="KAK0558019.1"/>
    <property type="molecule type" value="Genomic_DNA"/>
</dbReference>
<dbReference type="InterPro" id="IPR036915">
    <property type="entry name" value="Cyclin-like_sf"/>
</dbReference>
<feature type="region of interest" description="Disordered" evidence="1">
    <location>
        <begin position="20"/>
        <end position="64"/>
    </location>
</feature>
<evidence type="ECO:0000259" key="2">
    <source>
        <dbReference type="Pfam" id="PF00134"/>
    </source>
</evidence>
<organism evidence="3 4">
    <name type="scientific">Tilletia horrida</name>
    <dbReference type="NCBI Taxonomy" id="155126"/>
    <lineage>
        <taxon>Eukaryota</taxon>
        <taxon>Fungi</taxon>
        <taxon>Dikarya</taxon>
        <taxon>Basidiomycota</taxon>
        <taxon>Ustilaginomycotina</taxon>
        <taxon>Exobasidiomycetes</taxon>
        <taxon>Tilletiales</taxon>
        <taxon>Tilletiaceae</taxon>
        <taxon>Tilletia</taxon>
    </lineage>
</organism>
<feature type="compositionally biased region" description="Low complexity" evidence="1">
    <location>
        <begin position="483"/>
        <end position="516"/>
    </location>
</feature>
<feature type="compositionally biased region" description="Low complexity" evidence="1">
    <location>
        <begin position="241"/>
        <end position="255"/>
    </location>
</feature>
<name>A0AAN6GYV3_9BASI</name>
<dbReference type="GO" id="GO:0016538">
    <property type="term" value="F:cyclin-dependent protein serine/threonine kinase regulator activity"/>
    <property type="evidence" value="ECO:0007669"/>
    <property type="project" value="TreeGrafter"/>
</dbReference>
<sequence length="618" mass="67304">MATAVVAPWQPHHNGYFPPQCEPSVSEQVSIPEPAVVQAEQTDSANVESQESADASAKASRSAPTEFDPFYGRRAISELCERVIASLFECSLDSTAASMGAKACEQRPTHRLSEFIAYALYRTRLPVQVTYQALYLLKRLKSRYPGARGSSGHRLFISALMLASKSTCDDTYSNKSWTIVGQGLFTLREVNQMERELFSYLGYRVNVANEPLQHFIDGLESGRFRTAADLLGCNVPQPAVASEEPAAAEQSTEQSMAATEQEVESQEPVVEPIQTPEAATVQSTPAPAFEASPVEVSCPEVTTTRPDSPPKAEPTSIPDLVETTATLSTDYQPQQPAAAVPQRSSSIHVPRSRSAYSFTQMQRASIAGYPMPVYGSGHLGAPMSASMSTPGLPTYLASNSAPSTCSAPVRHIGGYDARSNMAPSHYRTLHTARDRCRPYTMPPQTAHLHPLHQPYYAMSHSPQRSGTQNSERNMPYYPSEYLSASQSRSPSARSTFSSFSGSSYASSDDSASTSPSLYESRSQSSGFTTPETSDMELSNSPFEVSNARFEGQRYQEPEYYRKAEHAVSANGPTAMPLDYLQSHPAFAAMHEEAMAAMQKEDPRMHAARGPINYSAGAQ</sequence>
<feature type="compositionally biased region" description="Low complexity" evidence="1">
    <location>
        <begin position="52"/>
        <end position="63"/>
    </location>
</feature>
<feature type="region of interest" description="Disordered" evidence="1">
    <location>
        <begin position="456"/>
        <end position="548"/>
    </location>
</feature>
<dbReference type="PANTHER" id="PTHR15615:SF108">
    <property type="entry name" value="PROTEIN CNPPD1"/>
    <property type="match status" value="1"/>
</dbReference>
<dbReference type="GO" id="GO:0005634">
    <property type="term" value="C:nucleus"/>
    <property type="evidence" value="ECO:0007669"/>
    <property type="project" value="TreeGrafter"/>
</dbReference>
<dbReference type="InterPro" id="IPR013922">
    <property type="entry name" value="Cyclin_PHO80-like"/>
</dbReference>
<feature type="domain" description="Cyclin N-terminal" evidence="2">
    <location>
        <begin position="111"/>
        <end position="206"/>
    </location>
</feature>
<gene>
    <name evidence="3" type="ORF">OC846_000011</name>
</gene>
<protein>
    <recommendedName>
        <fullName evidence="2">Cyclin N-terminal domain-containing protein</fullName>
    </recommendedName>
</protein>
<dbReference type="Proteomes" id="UP001176517">
    <property type="component" value="Unassembled WGS sequence"/>
</dbReference>
<reference evidence="3" key="1">
    <citation type="journal article" date="2023" name="PhytoFront">
        <title>Draft Genome Resources of Seven Strains of Tilletia horrida, Causal Agent of Kernel Smut of Rice.</title>
        <authorList>
            <person name="Khanal S."/>
            <person name="Antony Babu S."/>
            <person name="Zhou X.G."/>
        </authorList>
    </citation>
    <scope>NUCLEOTIDE SEQUENCE</scope>
    <source>
        <strain evidence="3">TX6</strain>
    </source>
</reference>
<dbReference type="GO" id="GO:0019901">
    <property type="term" value="F:protein kinase binding"/>
    <property type="evidence" value="ECO:0007669"/>
    <property type="project" value="InterPro"/>
</dbReference>
<evidence type="ECO:0000313" key="4">
    <source>
        <dbReference type="Proteomes" id="UP001176517"/>
    </source>
</evidence>
<dbReference type="InterPro" id="IPR006671">
    <property type="entry name" value="Cyclin_N"/>
</dbReference>
<proteinExistence type="predicted"/>
<dbReference type="PANTHER" id="PTHR15615">
    <property type="match status" value="1"/>
</dbReference>
<feature type="compositionally biased region" description="Polar residues" evidence="1">
    <location>
        <begin position="39"/>
        <end position="50"/>
    </location>
</feature>
<evidence type="ECO:0000313" key="3">
    <source>
        <dbReference type="EMBL" id="KAK0558019.1"/>
    </source>
</evidence>
<dbReference type="SUPFAM" id="SSF47954">
    <property type="entry name" value="Cyclin-like"/>
    <property type="match status" value="1"/>
</dbReference>
<comment type="caution">
    <text evidence="3">The sequence shown here is derived from an EMBL/GenBank/DDBJ whole genome shotgun (WGS) entry which is preliminary data.</text>
</comment>
<feature type="compositionally biased region" description="Polar residues" evidence="1">
    <location>
        <begin position="460"/>
        <end position="472"/>
    </location>
</feature>
<feature type="region of interest" description="Disordered" evidence="1">
    <location>
        <begin position="598"/>
        <end position="618"/>
    </location>
</feature>
<evidence type="ECO:0000256" key="1">
    <source>
        <dbReference type="SAM" id="MobiDB-lite"/>
    </source>
</evidence>
<dbReference type="GO" id="GO:0000307">
    <property type="term" value="C:cyclin-dependent protein kinase holoenzyme complex"/>
    <property type="evidence" value="ECO:0007669"/>
    <property type="project" value="TreeGrafter"/>
</dbReference>
<dbReference type="CDD" id="cd20557">
    <property type="entry name" value="CYCLIN_ScPCL1-like"/>
    <property type="match status" value="1"/>
</dbReference>
<feature type="compositionally biased region" description="Polar residues" evidence="1">
    <location>
        <begin position="517"/>
        <end position="543"/>
    </location>
</feature>
<feature type="region of interest" description="Disordered" evidence="1">
    <location>
        <begin position="241"/>
        <end position="317"/>
    </location>
</feature>
<dbReference type="Pfam" id="PF00134">
    <property type="entry name" value="Cyclin_N"/>
    <property type="match status" value="1"/>
</dbReference>
<accession>A0AAN6GYV3</accession>